<organism evidence="1 2">
    <name type="scientific">Oceanobacillus neutriphilus</name>
    <dbReference type="NCBI Taxonomy" id="531815"/>
    <lineage>
        <taxon>Bacteria</taxon>
        <taxon>Bacillati</taxon>
        <taxon>Bacillota</taxon>
        <taxon>Bacilli</taxon>
        <taxon>Bacillales</taxon>
        <taxon>Bacillaceae</taxon>
        <taxon>Oceanobacillus</taxon>
    </lineage>
</organism>
<evidence type="ECO:0000313" key="1">
    <source>
        <dbReference type="EMBL" id="GGP17168.1"/>
    </source>
</evidence>
<keyword evidence="2" id="KW-1185">Reference proteome</keyword>
<proteinExistence type="predicted"/>
<dbReference type="RefSeq" id="WP_188738670.1">
    <property type="nucleotide sequence ID" value="NZ_BMLW01000027.1"/>
</dbReference>
<comment type="caution">
    <text evidence="1">The sequence shown here is derived from an EMBL/GenBank/DDBJ whole genome shotgun (WGS) entry which is preliminary data.</text>
</comment>
<dbReference type="Proteomes" id="UP000641206">
    <property type="component" value="Unassembled WGS sequence"/>
</dbReference>
<name>A0ABQ2P3H0_9BACI</name>
<gene>
    <name evidence="1" type="ORF">GCM10011346_52020</name>
</gene>
<evidence type="ECO:0000313" key="2">
    <source>
        <dbReference type="Proteomes" id="UP000641206"/>
    </source>
</evidence>
<evidence type="ECO:0008006" key="3">
    <source>
        <dbReference type="Google" id="ProtNLM"/>
    </source>
</evidence>
<sequence length="193" mass="22872">MEKIQVTQKQADWLERYELTQEQIDHYINIQPYKKRPDSPIVDWDAGKLARALYVGYEVIPRYKAGEWLFILKEAMHTGKDEIRQIIDVQNGVIDLEDNWCIRADSIHIRHAAPEEEQQEKKRRFWSKLGREEDGWKEGDIVGVEGSKFITYISYEDLDRGEVEFPRFTAGDNEYFPLNKIRLVTPVEQRLDK</sequence>
<protein>
    <recommendedName>
        <fullName evidence="3">DUF1642 domain-containing protein</fullName>
    </recommendedName>
</protein>
<accession>A0ABQ2P3H0</accession>
<reference evidence="2" key="1">
    <citation type="journal article" date="2019" name="Int. J. Syst. Evol. Microbiol.">
        <title>The Global Catalogue of Microorganisms (GCM) 10K type strain sequencing project: providing services to taxonomists for standard genome sequencing and annotation.</title>
        <authorList>
            <consortium name="The Broad Institute Genomics Platform"/>
            <consortium name="The Broad Institute Genome Sequencing Center for Infectious Disease"/>
            <person name="Wu L."/>
            <person name="Ma J."/>
        </authorList>
    </citation>
    <scope>NUCLEOTIDE SEQUENCE [LARGE SCALE GENOMIC DNA]</scope>
    <source>
        <strain evidence="2">CGMCC 1.7693</strain>
    </source>
</reference>
<dbReference type="EMBL" id="BMLW01000027">
    <property type="protein sequence ID" value="GGP17168.1"/>
    <property type="molecule type" value="Genomic_DNA"/>
</dbReference>